<gene>
    <name evidence="1" type="ORF">NN4_24340</name>
</gene>
<sequence>MRSNESFEEQVRALEGAVAGVRGVDVSRATEDELVELLERLESGARMLAGVVSRVAYRLRQLRDAV</sequence>
<comment type="caution">
    <text evidence="1">The sequence shown here is derived from an EMBL/GenBank/DDBJ whole genome shotgun (WGS) entry which is preliminary data.</text>
</comment>
<evidence type="ECO:0000313" key="2">
    <source>
        <dbReference type="Proteomes" id="UP000321424"/>
    </source>
</evidence>
<dbReference type="Proteomes" id="UP000321424">
    <property type="component" value="Unassembled WGS sequence"/>
</dbReference>
<organism evidence="1 2">
    <name type="scientific">Nocardia ninae NBRC 108245</name>
    <dbReference type="NCBI Taxonomy" id="1210091"/>
    <lineage>
        <taxon>Bacteria</taxon>
        <taxon>Bacillati</taxon>
        <taxon>Actinomycetota</taxon>
        <taxon>Actinomycetes</taxon>
        <taxon>Mycobacteriales</taxon>
        <taxon>Nocardiaceae</taxon>
        <taxon>Nocardia</taxon>
    </lineage>
</organism>
<name>A0A511MB75_9NOCA</name>
<evidence type="ECO:0000313" key="1">
    <source>
        <dbReference type="EMBL" id="GEM37915.1"/>
    </source>
</evidence>
<proteinExistence type="predicted"/>
<accession>A0A511MB75</accession>
<dbReference type="AlphaFoldDB" id="A0A511MB75"/>
<reference evidence="1 2" key="1">
    <citation type="submission" date="2019-07" db="EMBL/GenBank/DDBJ databases">
        <title>Whole genome shotgun sequence of Nocardia ninae NBRC 108245.</title>
        <authorList>
            <person name="Hosoyama A."/>
            <person name="Uohara A."/>
            <person name="Ohji S."/>
            <person name="Ichikawa N."/>
        </authorList>
    </citation>
    <scope>NUCLEOTIDE SEQUENCE [LARGE SCALE GENOMIC DNA]</scope>
    <source>
        <strain evidence="1 2">NBRC 108245</strain>
    </source>
</reference>
<protein>
    <submittedName>
        <fullName evidence="1">Uncharacterized protein</fullName>
    </submittedName>
</protein>
<dbReference type="EMBL" id="BJXA01000012">
    <property type="protein sequence ID" value="GEM37915.1"/>
    <property type="molecule type" value="Genomic_DNA"/>
</dbReference>
<keyword evidence="2" id="KW-1185">Reference proteome</keyword>